<organism evidence="1 2">
    <name type="scientific">Grimontia hollisae CIP 101886</name>
    <dbReference type="NCBI Taxonomy" id="675812"/>
    <lineage>
        <taxon>Bacteria</taxon>
        <taxon>Pseudomonadati</taxon>
        <taxon>Pseudomonadota</taxon>
        <taxon>Gammaproteobacteria</taxon>
        <taxon>Vibrionales</taxon>
        <taxon>Vibrionaceae</taxon>
        <taxon>Grimontia</taxon>
    </lineage>
</organism>
<dbReference type="EMBL" id="ADAQ01000013">
    <property type="protein sequence ID" value="EEY71679.1"/>
    <property type="molecule type" value="Genomic_DNA"/>
</dbReference>
<sequence>MVKETGGFVGQSCRQFFSYRRGEKTSMSIWNGTELGFYRAQNAGMAVAKAGYGCASAAIEIVVAFIVKEKYAIPARDCGQY</sequence>
<reference evidence="1 2" key="1">
    <citation type="submission" date="2009-10" db="EMBL/GenBank/DDBJ databases">
        <authorList>
            <consortium name="Los Alamos National Laboratory (LANL)"/>
            <consortium name="National Microbial Pathogen Data Resource (NMPDR)"/>
            <person name="Saunders E.H."/>
            <person name="Munk A.C."/>
            <person name="Tapia R."/>
            <person name="Green L."/>
            <person name="Rogers Y."/>
            <person name="Detter J.C."/>
            <person name="Bruce D."/>
            <person name="Brettin T.S."/>
            <person name="Colwell R.R."/>
            <person name="Huq A."/>
            <person name="Grim C.J."/>
            <person name="Hasan N.A."/>
            <person name="Bartels D."/>
            <person name="Vonstein V."/>
        </authorList>
    </citation>
    <scope>NUCLEOTIDE SEQUENCE [LARGE SCALE GENOMIC DNA]</scope>
    <source>
        <strain evidence="1 2">CIP 101886</strain>
    </source>
</reference>
<dbReference type="AlphaFoldDB" id="D0ICR1"/>
<accession>D0ICR1</accession>
<protein>
    <submittedName>
        <fullName evidence="1">Uncharacterized protein</fullName>
    </submittedName>
</protein>
<proteinExistence type="predicted"/>
<name>D0ICR1_GRIHO</name>
<gene>
    <name evidence="1" type="ORF">VHA_003540</name>
</gene>
<keyword evidence="2" id="KW-1185">Reference proteome</keyword>
<evidence type="ECO:0000313" key="2">
    <source>
        <dbReference type="Proteomes" id="UP000003604"/>
    </source>
</evidence>
<dbReference type="Proteomes" id="UP000003604">
    <property type="component" value="Unassembled WGS sequence"/>
</dbReference>
<comment type="caution">
    <text evidence="1">The sequence shown here is derived from an EMBL/GenBank/DDBJ whole genome shotgun (WGS) entry which is preliminary data.</text>
</comment>
<evidence type="ECO:0000313" key="1">
    <source>
        <dbReference type="EMBL" id="EEY71679.1"/>
    </source>
</evidence>